<dbReference type="EMBL" id="NJAJ01000040">
    <property type="protein sequence ID" value="PHM63997.1"/>
    <property type="molecule type" value="Genomic_DNA"/>
</dbReference>
<keyword evidence="5 8" id="KW-0472">Membrane</keyword>
<feature type="transmembrane region" description="Helical" evidence="8">
    <location>
        <begin position="67"/>
        <end position="86"/>
    </location>
</feature>
<dbReference type="NCBIfam" id="TIGR01667">
    <property type="entry name" value="YCCS_YHFK"/>
    <property type="match status" value="1"/>
</dbReference>
<evidence type="ECO:0000256" key="5">
    <source>
        <dbReference type="ARBA" id="ARBA00023136"/>
    </source>
</evidence>
<dbReference type="Pfam" id="PF13515">
    <property type="entry name" value="FUSC_2"/>
    <property type="match status" value="1"/>
</dbReference>
<feature type="domain" description="Integral membrane bound transporter" evidence="10">
    <location>
        <begin position="432"/>
        <end position="553"/>
    </location>
</feature>
<accession>A0A2D0KL92</accession>
<evidence type="ECO:0000259" key="10">
    <source>
        <dbReference type="Pfam" id="PF13515"/>
    </source>
</evidence>
<feature type="transmembrane region" description="Helical" evidence="8">
    <location>
        <begin position="118"/>
        <end position="139"/>
    </location>
</feature>
<proteinExistence type="inferred from homology"/>
<evidence type="ECO:0000256" key="6">
    <source>
        <dbReference type="ARBA" id="ARBA00043993"/>
    </source>
</evidence>
<dbReference type="NCBIfam" id="TIGR01666">
    <property type="entry name" value="YCCS"/>
    <property type="match status" value="1"/>
</dbReference>
<dbReference type="PANTHER" id="PTHR30509">
    <property type="entry name" value="P-HYDROXYBENZOIC ACID EFFLUX PUMP SUBUNIT-RELATED"/>
    <property type="match status" value="1"/>
</dbReference>
<dbReference type="InterPro" id="IPR010020">
    <property type="entry name" value="Integral_membrane_YCCS_YHJK"/>
</dbReference>
<gene>
    <name evidence="11" type="ORF">Xsto_03454</name>
</gene>
<feature type="transmembrane region" description="Helical" evidence="8">
    <location>
        <begin position="92"/>
        <end position="111"/>
    </location>
</feature>
<feature type="region of interest" description="Disordered" evidence="7">
    <location>
        <begin position="369"/>
        <end position="389"/>
    </location>
</feature>
<dbReference type="InterPro" id="IPR010019">
    <property type="entry name" value="Integral_membrane_YccS"/>
</dbReference>
<evidence type="ECO:0000256" key="8">
    <source>
        <dbReference type="SAM" id="Phobius"/>
    </source>
</evidence>
<evidence type="ECO:0000259" key="9">
    <source>
        <dbReference type="Pfam" id="PF12805"/>
    </source>
</evidence>
<keyword evidence="12" id="KW-1185">Reference proteome</keyword>
<organism evidence="11 12">
    <name type="scientific">Xenorhabdus stockiae</name>
    <dbReference type="NCBI Taxonomy" id="351614"/>
    <lineage>
        <taxon>Bacteria</taxon>
        <taxon>Pseudomonadati</taxon>
        <taxon>Pseudomonadota</taxon>
        <taxon>Gammaproteobacteria</taxon>
        <taxon>Enterobacterales</taxon>
        <taxon>Morganellaceae</taxon>
        <taxon>Xenorhabdus</taxon>
    </lineage>
</organism>
<dbReference type="Proteomes" id="UP000222366">
    <property type="component" value="Unassembled WGS sequence"/>
</dbReference>
<dbReference type="Pfam" id="PF12805">
    <property type="entry name" value="FUSC-like"/>
    <property type="match status" value="1"/>
</dbReference>
<feature type="transmembrane region" description="Helical" evidence="8">
    <location>
        <begin position="511"/>
        <end position="530"/>
    </location>
</feature>
<evidence type="ECO:0000313" key="12">
    <source>
        <dbReference type="Proteomes" id="UP000222366"/>
    </source>
</evidence>
<evidence type="ECO:0000256" key="2">
    <source>
        <dbReference type="ARBA" id="ARBA00022475"/>
    </source>
</evidence>
<keyword evidence="3 8" id="KW-0812">Transmembrane</keyword>
<dbReference type="PANTHER" id="PTHR30509:SF8">
    <property type="entry name" value="INNER MEMBRANE PROTEIN YCCS"/>
    <property type="match status" value="1"/>
</dbReference>
<feature type="transmembrane region" description="Helical" evidence="8">
    <location>
        <begin position="465"/>
        <end position="483"/>
    </location>
</feature>
<comment type="subcellular location">
    <subcellularLocation>
        <location evidence="1">Cell membrane</location>
        <topology evidence="1">Multi-pass membrane protein</topology>
    </subcellularLocation>
</comment>
<feature type="transmembrane region" description="Helical" evidence="8">
    <location>
        <begin position="17"/>
        <end position="37"/>
    </location>
</feature>
<feature type="transmembrane region" description="Helical" evidence="8">
    <location>
        <begin position="145"/>
        <end position="164"/>
    </location>
</feature>
<reference evidence="11 12" key="1">
    <citation type="journal article" date="2017" name="Nat. Microbiol.">
        <title>Natural product diversity associated with the nematode symbionts Photorhabdus and Xenorhabdus.</title>
        <authorList>
            <person name="Tobias N.J."/>
            <person name="Wolff H."/>
            <person name="Djahanschiri B."/>
            <person name="Grundmann F."/>
            <person name="Kronenwerth M."/>
            <person name="Shi Y.M."/>
            <person name="Simonyi S."/>
            <person name="Grun P."/>
            <person name="Shapiro-Ilan D."/>
            <person name="Pidot S.J."/>
            <person name="Stinear T.P."/>
            <person name="Ebersberger I."/>
            <person name="Bode H.B."/>
        </authorList>
    </citation>
    <scope>NUCLEOTIDE SEQUENCE [LARGE SCALE GENOMIC DNA]</scope>
    <source>
        <strain evidence="11 12">DSM 17904</strain>
    </source>
</reference>
<dbReference type="InterPro" id="IPR032692">
    <property type="entry name" value="YccS_N"/>
</dbReference>
<comment type="similarity">
    <text evidence="6">Belongs to the YccS/YhfK family.</text>
</comment>
<feature type="domain" description="Integral membrane protein YccS N-terminal" evidence="9">
    <location>
        <begin position="69"/>
        <end position="349"/>
    </location>
</feature>
<feature type="transmembrane region" description="Helical" evidence="8">
    <location>
        <begin position="536"/>
        <end position="558"/>
    </location>
</feature>
<evidence type="ECO:0000256" key="4">
    <source>
        <dbReference type="ARBA" id="ARBA00022989"/>
    </source>
</evidence>
<evidence type="ECO:0000313" key="11">
    <source>
        <dbReference type="EMBL" id="PHM63997.1"/>
    </source>
</evidence>
<evidence type="ECO:0000256" key="7">
    <source>
        <dbReference type="SAM" id="MobiDB-lite"/>
    </source>
</evidence>
<evidence type="ECO:0000256" key="3">
    <source>
        <dbReference type="ARBA" id="ARBA00022692"/>
    </source>
</evidence>
<comment type="caution">
    <text evidence="11">The sequence shown here is derived from an EMBL/GenBank/DDBJ whole genome shotgun (WGS) entry which is preliminary data.</text>
</comment>
<keyword evidence="2" id="KW-1003">Cell membrane</keyword>
<dbReference type="RefSeq" id="WP_099125840.1">
    <property type="nucleotide sequence ID" value="NZ_CAWNRH010000116.1"/>
</dbReference>
<name>A0A2D0KL92_9GAMM</name>
<dbReference type="GO" id="GO:0005886">
    <property type="term" value="C:plasma membrane"/>
    <property type="evidence" value="ECO:0007669"/>
    <property type="project" value="UniProtKB-SubCell"/>
</dbReference>
<evidence type="ECO:0000256" key="1">
    <source>
        <dbReference type="ARBA" id="ARBA00004651"/>
    </source>
</evidence>
<sequence length="738" mass="84111">MLTVFSSSRHFLYNNHVFYYIRIFIALTGTTLVPWLLKEEPKITIPLTLGVVAAALTDLDDRLVGRLRNLVITLVSFFVASVSITLLFPYPWFFTLGLAISTCGFILLGALGQRYATIAFGALLIAIYTMLGASIFPVWYQQPLLLLTGAIWYNLLTLAGHALFPIRPLQENLARCYHQLSVYLHAKTNLFDPDAEAEEYEQAVFDIAMANSTLVSTLNQTKITLLSRLKGDRGQQGTRRTLHYYFVVQDIHERASSSHIQYQKLRETLRHSDLLFRFQRLLSMQAHACEQVSQSIILRKQYQHSSRFENAFTYLEISLEKLKNQQLVDTKIVAFSNLLKNLRAIDAQLAGLSSEQYLTFQETAQYNKQSDDRQCHDKQYNDKNDKQEETQLSDEALTGWRDILFRLLSNLTPKSALFRHAIRMSALLCTGYAIIQLFDMQRGYWILLTSLFVCQPNYSATRRRLALRVIGTLAGILIGLPILYLVPSIEGQLLLIVISGVLFFAFRSSQYAHATLFITLLVLLSFNLLGEGFEVALPRIVDTLIGCGIALLAVSFIWPDWNFRHLPQVITRTMNANCHYLNAILLQYHQGKSNCLEYRVARRNAHNCDAELASVVSNMSSEPKHHRISQEAAFRLLCLNHTMLSYISALGAHRDRLNEPVILDLLTESIHHVESALQQDRVNDDFLHQISEHLIQKINQLTSDNSKVQLVLQQVGLLVELLPEIVNLRKQINNQKSN</sequence>
<protein>
    <submittedName>
        <fullName evidence="11">Multidrug efflux system protein MdtO</fullName>
    </submittedName>
</protein>
<dbReference type="InterPro" id="IPR049453">
    <property type="entry name" value="Memb_transporter_dom"/>
</dbReference>
<keyword evidence="4 8" id="KW-1133">Transmembrane helix</keyword>
<dbReference type="AlphaFoldDB" id="A0A2D0KL92"/>